<comment type="subcellular location">
    <subcellularLocation>
        <location evidence="1">Cell inner membrane</location>
        <topology evidence="1">Peripheral membrane protein</topology>
        <orientation evidence="1">Cytoplasmic side</orientation>
    </subcellularLocation>
</comment>
<evidence type="ECO:0000313" key="14">
    <source>
        <dbReference type="EMBL" id="STQ85498.1"/>
    </source>
</evidence>
<protein>
    <recommendedName>
        <fullName evidence="11">Lipopolysaccharide heptosyltransferase 1</fullName>
        <ecNumber evidence="10">2.4.99.23</ecNumber>
    </recommendedName>
    <alternativeName>
        <fullName evidence="12">ADP-heptose:lipopolysaccharide heptosyltransferase I</fullName>
    </alternativeName>
</protein>
<reference evidence="14 17" key="2">
    <citation type="submission" date="2018-06" db="EMBL/GenBank/DDBJ databases">
        <authorList>
            <consortium name="Pathogen Informatics"/>
            <person name="Doyle S."/>
        </authorList>
    </citation>
    <scope>NUCLEOTIDE SEQUENCE [LARGE SCALE GENOMIC DNA]</scope>
    <source>
        <strain evidence="14 17">NCTC12714</strain>
    </source>
</reference>
<dbReference type="Gene3D" id="3.40.50.2000">
    <property type="entry name" value="Glycogen Phosphorylase B"/>
    <property type="match status" value="2"/>
</dbReference>
<dbReference type="OrthoDB" id="9760688at2"/>
<evidence type="ECO:0000256" key="10">
    <source>
        <dbReference type="ARBA" id="ARBA00044041"/>
    </source>
</evidence>
<accession>A0A377PRA4</accession>
<evidence type="ECO:0000313" key="16">
    <source>
        <dbReference type="Proteomes" id="UP000029922"/>
    </source>
</evidence>
<dbReference type="InterPro" id="IPR011908">
    <property type="entry name" value="LipoPS_heptosylTferase-I"/>
</dbReference>
<comment type="pathway">
    <text evidence="2">Bacterial outer membrane biogenesis; LPS core biosynthesis.</text>
</comment>
<dbReference type="SUPFAM" id="SSF53756">
    <property type="entry name" value="UDP-Glycosyltransferase/glycogen phosphorylase"/>
    <property type="match status" value="1"/>
</dbReference>
<comment type="catalytic activity">
    <reaction evidence="13">
        <text>an alpha-Kdo-(2-&gt;4)-alpha-Kdo-(2-&gt;6)-lipid A + ADP-L-glycero-beta-D-manno-heptose = an L-alpha-D-Hep-(1-&gt;5)-[alpha-Kdo-(2-&gt;4)]-alpha-Kdo-(2-&gt;6)-lipid A + ADP + H(+)</text>
        <dbReference type="Rhea" id="RHEA:74067"/>
        <dbReference type="ChEBI" id="CHEBI:15378"/>
        <dbReference type="ChEBI" id="CHEBI:61506"/>
        <dbReference type="ChEBI" id="CHEBI:176431"/>
        <dbReference type="ChEBI" id="CHEBI:193068"/>
        <dbReference type="ChEBI" id="CHEBI:456216"/>
        <dbReference type="EC" id="2.4.99.23"/>
    </reaction>
</comment>
<evidence type="ECO:0000256" key="2">
    <source>
        <dbReference type="ARBA" id="ARBA00004713"/>
    </source>
</evidence>
<dbReference type="EC" id="2.4.99.23" evidence="10"/>
<dbReference type="EMBL" id="UGJE01000002">
    <property type="protein sequence ID" value="STQ85498.1"/>
    <property type="molecule type" value="Genomic_DNA"/>
</dbReference>
<keyword evidence="4" id="KW-0997">Cell inner membrane</keyword>
<organism evidence="14 17">
    <name type="scientific">Helicobacter muridarum</name>
    <dbReference type="NCBI Taxonomy" id="216"/>
    <lineage>
        <taxon>Bacteria</taxon>
        <taxon>Pseudomonadati</taxon>
        <taxon>Campylobacterota</taxon>
        <taxon>Epsilonproteobacteria</taxon>
        <taxon>Campylobacterales</taxon>
        <taxon>Helicobacteraceae</taxon>
        <taxon>Helicobacter</taxon>
    </lineage>
</organism>
<evidence type="ECO:0000313" key="17">
    <source>
        <dbReference type="Proteomes" id="UP000255139"/>
    </source>
</evidence>
<evidence type="ECO:0000256" key="9">
    <source>
        <dbReference type="ARBA" id="ARBA00043995"/>
    </source>
</evidence>
<dbReference type="CDD" id="cd03789">
    <property type="entry name" value="GT9_LPS_heptosyltransferase"/>
    <property type="match status" value="1"/>
</dbReference>
<dbReference type="GO" id="GO:0005886">
    <property type="term" value="C:plasma membrane"/>
    <property type="evidence" value="ECO:0007669"/>
    <property type="project" value="UniProtKB-SubCell"/>
</dbReference>
<dbReference type="Proteomes" id="UP000255139">
    <property type="component" value="Unassembled WGS sequence"/>
</dbReference>
<evidence type="ECO:0000256" key="4">
    <source>
        <dbReference type="ARBA" id="ARBA00022519"/>
    </source>
</evidence>
<proteinExistence type="inferred from homology"/>
<evidence type="ECO:0000256" key="1">
    <source>
        <dbReference type="ARBA" id="ARBA00004515"/>
    </source>
</evidence>
<evidence type="ECO:0000256" key="6">
    <source>
        <dbReference type="ARBA" id="ARBA00022679"/>
    </source>
</evidence>
<evidence type="ECO:0000256" key="8">
    <source>
        <dbReference type="ARBA" id="ARBA00023136"/>
    </source>
</evidence>
<keyword evidence="7" id="KW-0448">Lipopolysaccharide biosynthesis</keyword>
<dbReference type="RefSeq" id="WP_052089981.1">
    <property type="nucleotide sequence ID" value="NZ_FZML01000001.1"/>
</dbReference>
<keyword evidence="6 14" id="KW-0808">Transferase</keyword>
<dbReference type="GO" id="GO:0009244">
    <property type="term" value="P:lipopolysaccharide core region biosynthetic process"/>
    <property type="evidence" value="ECO:0007669"/>
    <property type="project" value="InterPro"/>
</dbReference>
<keyword evidence="3" id="KW-1003">Cell membrane</keyword>
<dbReference type="PANTHER" id="PTHR30160:SF19">
    <property type="entry name" value="LIPOPOLYSACCHARIDE HEPTOSYLTRANSFERASE 1"/>
    <property type="match status" value="1"/>
</dbReference>
<dbReference type="PANTHER" id="PTHR30160">
    <property type="entry name" value="TETRAACYLDISACCHARIDE 4'-KINASE-RELATED"/>
    <property type="match status" value="1"/>
</dbReference>
<dbReference type="EMBL" id="JRPD02000018">
    <property type="protein sequence ID" value="TLD99417.1"/>
    <property type="molecule type" value="Genomic_DNA"/>
</dbReference>
<dbReference type="Proteomes" id="UP000029922">
    <property type="component" value="Unassembled WGS sequence"/>
</dbReference>
<evidence type="ECO:0000313" key="15">
    <source>
        <dbReference type="EMBL" id="TLD99417.1"/>
    </source>
</evidence>
<dbReference type="NCBIfam" id="TIGR02193">
    <property type="entry name" value="heptsyl_trn_I"/>
    <property type="match status" value="1"/>
</dbReference>
<reference evidence="15 16" key="1">
    <citation type="journal article" date="2014" name="Genome Announc.">
        <title>Draft genome sequences of eight enterohepatic helicobacter species isolated from both laboratory and wild rodents.</title>
        <authorList>
            <person name="Sheh A."/>
            <person name="Shen Z."/>
            <person name="Fox J.G."/>
        </authorList>
    </citation>
    <scope>NUCLEOTIDE SEQUENCE [LARGE SCALE GENOMIC DNA]</scope>
    <source>
        <strain evidence="15 16">ST1</strain>
    </source>
</reference>
<evidence type="ECO:0000256" key="7">
    <source>
        <dbReference type="ARBA" id="ARBA00022985"/>
    </source>
</evidence>
<evidence type="ECO:0000256" key="11">
    <source>
        <dbReference type="ARBA" id="ARBA00044190"/>
    </source>
</evidence>
<comment type="similarity">
    <text evidence="9">Belongs to the glycosyltransferase 9 family.</text>
</comment>
<keyword evidence="5" id="KW-0328">Glycosyltransferase</keyword>
<evidence type="ECO:0000256" key="12">
    <source>
        <dbReference type="ARBA" id="ARBA00044330"/>
    </source>
</evidence>
<evidence type="ECO:0000256" key="13">
    <source>
        <dbReference type="ARBA" id="ARBA00049201"/>
    </source>
</evidence>
<evidence type="ECO:0000256" key="5">
    <source>
        <dbReference type="ARBA" id="ARBA00022676"/>
    </source>
</evidence>
<dbReference type="AlphaFoldDB" id="A0A377PRA4"/>
<dbReference type="InterPro" id="IPR002201">
    <property type="entry name" value="Glyco_trans_9"/>
</dbReference>
<name>A0A377PRA4_9HELI</name>
<keyword evidence="17" id="KW-1185">Reference proteome</keyword>
<evidence type="ECO:0000256" key="3">
    <source>
        <dbReference type="ARBA" id="ARBA00022475"/>
    </source>
</evidence>
<gene>
    <name evidence="14" type="primary">rfaC</name>
    <name evidence="15" type="synonym">waaC</name>
    <name evidence="15" type="ORF">LS73_007440</name>
    <name evidence="14" type="ORF">NCTC12714_00283</name>
</gene>
<dbReference type="GO" id="GO:0005829">
    <property type="term" value="C:cytosol"/>
    <property type="evidence" value="ECO:0007669"/>
    <property type="project" value="TreeGrafter"/>
</dbReference>
<dbReference type="InterPro" id="IPR051199">
    <property type="entry name" value="LPS_LOS_Heptosyltrfase"/>
</dbReference>
<dbReference type="GO" id="GO:0008713">
    <property type="term" value="F:ADP-heptose-lipopolysaccharide heptosyltransferase activity"/>
    <property type="evidence" value="ECO:0007669"/>
    <property type="project" value="TreeGrafter"/>
</dbReference>
<keyword evidence="8" id="KW-0472">Membrane</keyword>
<dbReference type="Pfam" id="PF01075">
    <property type="entry name" value="Glyco_transf_9"/>
    <property type="match status" value="1"/>
</dbReference>
<sequence>MRIAIIRLSSLGDVVISSSMLAALKSVQDCRVEWFVDERFAGVLEKSPCINKIHKFPFQKMLKSLTGLVEIRSYAKNIGKYDMVIDMQGLIKSASIGKCLSTNKFVGFSKNGCREGMASYLYSHKVDISYDSNILERNFKVLFSHINKFNESVMPLSKAIELRSQSLGISYHNLDPELLKMLQQNETIGEKTFKILFILEASIPEKVYPIKNYAMLSRLITRFIPNSEFFLVWNEDSDRADDLLEMIKQQNIRVCKLPKLSMNNLKFVMKQMDCVIGGDTGVTHLAWVMGAPTITLYGNSSKTSGKNMRDTSIERVLLGNPYIVSKSNRFEIASISPDEILRTIKTSVQLSSRYL</sequence>